<dbReference type="PROSITE" id="PS51257">
    <property type="entry name" value="PROKAR_LIPOPROTEIN"/>
    <property type="match status" value="1"/>
</dbReference>
<proteinExistence type="predicted"/>
<keyword evidence="1" id="KW-0732">Signal</keyword>
<dbReference type="Proteomes" id="UP001431449">
    <property type="component" value="Unassembled WGS sequence"/>
</dbReference>
<accession>A0ABT0GE74</accession>
<evidence type="ECO:0000256" key="1">
    <source>
        <dbReference type="SAM" id="SignalP"/>
    </source>
</evidence>
<gene>
    <name evidence="2" type="ORF">M0G41_04140</name>
</gene>
<reference evidence="2" key="1">
    <citation type="submission" date="2022-04" db="EMBL/GenBank/DDBJ databases">
        <title>Lysobacter sp. CAU 1642 isolated from sea sand.</title>
        <authorList>
            <person name="Kim W."/>
        </authorList>
    </citation>
    <scope>NUCLEOTIDE SEQUENCE</scope>
    <source>
        <strain evidence="2">CAU 1642</strain>
    </source>
</reference>
<evidence type="ECO:0000313" key="2">
    <source>
        <dbReference type="EMBL" id="MCK7592856.1"/>
    </source>
</evidence>
<sequence length="115" mass="11899">MIGRGLALACCVWLAACAGAAPREESPPAQPAEAAVQEPSRHCEVDADCAVKNVGNCCGYFPACVHKDAATFPEQVKAECAREGRMAICGFAEIDACQCVENRCVAAPAAGAEVQ</sequence>
<keyword evidence="3" id="KW-1185">Reference proteome</keyword>
<dbReference type="EMBL" id="JALNMH010000002">
    <property type="protein sequence ID" value="MCK7592856.1"/>
    <property type="molecule type" value="Genomic_DNA"/>
</dbReference>
<feature type="signal peptide" evidence="1">
    <location>
        <begin position="1"/>
        <end position="20"/>
    </location>
</feature>
<protein>
    <recommendedName>
        <fullName evidence="4">Secreted protein</fullName>
    </recommendedName>
</protein>
<dbReference type="RefSeq" id="WP_248205383.1">
    <property type="nucleotide sequence ID" value="NZ_JALNMH010000002.1"/>
</dbReference>
<evidence type="ECO:0000313" key="3">
    <source>
        <dbReference type="Proteomes" id="UP001431449"/>
    </source>
</evidence>
<evidence type="ECO:0008006" key="4">
    <source>
        <dbReference type="Google" id="ProtNLM"/>
    </source>
</evidence>
<name>A0ABT0GE74_9GAMM</name>
<organism evidence="2 3">
    <name type="scientific">Pseudomarimonas salicorniae</name>
    <dbReference type="NCBI Taxonomy" id="2933270"/>
    <lineage>
        <taxon>Bacteria</taxon>
        <taxon>Pseudomonadati</taxon>
        <taxon>Pseudomonadota</taxon>
        <taxon>Gammaproteobacteria</taxon>
        <taxon>Lysobacterales</taxon>
        <taxon>Lysobacteraceae</taxon>
        <taxon>Pseudomarimonas</taxon>
    </lineage>
</organism>
<comment type="caution">
    <text evidence="2">The sequence shown here is derived from an EMBL/GenBank/DDBJ whole genome shotgun (WGS) entry which is preliminary data.</text>
</comment>
<feature type="chain" id="PRO_5045051615" description="Secreted protein" evidence="1">
    <location>
        <begin position="21"/>
        <end position="115"/>
    </location>
</feature>